<accession>A0A914D8Z6</accession>
<keyword evidence="3" id="KW-1185">Reference proteome</keyword>
<name>A0A914D8Z6_9BILA</name>
<dbReference type="SUPFAM" id="SSF81296">
    <property type="entry name" value="E set domains"/>
    <property type="match status" value="1"/>
</dbReference>
<evidence type="ECO:0000259" key="2">
    <source>
        <dbReference type="Pfam" id="PF00339"/>
    </source>
</evidence>
<evidence type="ECO:0000256" key="1">
    <source>
        <dbReference type="ARBA" id="ARBA00005298"/>
    </source>
</evidence>
<proteinExistence type="inferred from homology"/>
<feature type="domain" description="Arrestin-like N-terminal" evidence="2">
    <location>
        <begin position="18"/>
        <end position="100"/>
    </location>
</feature>
<dbReference type="InterPro" id="IPR014752">
    <property type="entry name" value="Arrestin-like_C"/>
</dbReference>
<sequence>MGLLQPGYVSIRKVYISCRGEDSYINADVLIWDGQENEDSFKPGIYEFPFNFTIPERCPPSFEGDHGKIQFFCKAVVDRPWHIDNKAEIRFIVKPQFDLNHIPGLGNKVVGAIDENLGAIFFKHGKVDAKVKICLTSGPKLGLVSKKLAPWDHGFMGTARVWISSGTTEACPTH</sequence>
<dbReference type="Proteomes" id="UP000887540">
    <property type="component" value="Unplaced"/>
</dbReference>
<comment type="similarity">
    <text evidence="1">Belongs to the arrestin family.</text>
</comment>
<dbReference type="GO" id="GO:0005737">
    <property type="term" value="C:cytoplasm"/>
    <property type="evidence" value="ECO:0007669"/>
    <property type="project" value="TreeGrafter"/>
</dbReference>
<dbReference type="PANTHER" id="PTHR11188:SF175">
    <property type="entry name" value="ARRESTIN C-TERMINAL-LIKE DOMAIN-CONTAINING PROTEIN"/>
    <property type="match status" value="1"/>
</dbReference>
<evidence type="ECO:0000313" key="3">
    <source>
        <dbReference type="Proteomes" id="UP000887540"/>
    </source>
</evidence>
<dbReference type="Gene3D" id="2.60.40.640">
    <property type="match status" value="1"/>
</dbReference>
<protein>
    <submittedName>
        <fullName evidence="4">Arrestin-like N-terminal domain-containing protein</fullName>
    </submittedName>
</protein>
<dbReference type="Pfam" id="PF00339">
    <property type="entry name" value="Arrestin_N"/>
    <property type="match status" value="1"/>
</dbReference>
<organism evidence="3 4">
    <name type="scientific">Acrobeloides nanus</name>
    <dbReference type="NCBI Taxonomy" id="290746"/>
    <lineage>
        <taxon>Eukaryota</taxon>
        <taxon>Metazoa</taxon>
        <taxon>Ecdysozoa</taxon>
        <taxon>Nematoda</taxon>
        <taxon>Chromadorea</taxon>
        <taxon>Rhabditida</taxon>
        <taxon>Tylenchina</taxon>
        <taxon>Cephalobomorpha</taxon>
        <taxon>Cephaloboidea</taxon>
        <taxon>Cephalobidae</taxon>
        <taxon>Acrobeloides</taxon>
    </lineage>
</organism>
<dbReference type="InterPro" id="IPR014756">
    <property type="entry name" value="Ig_E-set"/>
</dbReference>
<reference evidence="4" key="1">
    <citation type="submission" date="2022-11" db="UniProtKB">
        <authorList>
            <consortium name="WormBaseParasite"/>
        </authorList>
    </citation>
    <scope>IDENTIFICATION</scope>
</reference>
<dbReference type="AlphaFoldDB" id="A0A914D8Z6"/>
<evidence type="ECO:0000313" key="4">
    <source>
        <dbReference type="WBParaSite" id="ACRNAN_scaffold20035.g32101.t1"/>
    </source>
</evidence>
<dbReference type="WBParaSite" id="ACRNAN_scaffold20035.g32101.t1">
    <property type="protein sequence ID" value="ACRNAN_scaffold20035.g32101.t1"/>
    <property type="gene ID" value="ACRNAN_scaffold20035.g32101"/>
</dbReference>
<dbReference type="InterPro" id="IPR050357">
    <property type="entry name" value="Arrestin_domain-protein"/>
</dbReference>
<dbReference type="PANTHER" id="PTHR11188">
    <property type="entry name" value="ARRESTIN DOMAIN CONTAINING PROTEIN"/>
    <property type="match status" value="1"/>
</dbReference>
<dbReference type="GO" id="GO:0015031">
    <property type="term" value="P:protein transport"/>
    <property type="evidence" value="ECO:0007669"/>
    <property type="project" value="TreeGrafter"/>
</dbReference>
<dbReference type="InterPro" id="IPR011021">
    <property type="entry name" value="Arrestin-like_N"/>
</dbReference>